<dbReference type="GO" id="GO:0030254">
    <property type="term" value="P:protein secretion by the type III secretion system"/>
    <property type="evidence" value="ECO:0007669"/>
    <property type="project" value="InterPro"/>
</dbReference>
<dbReference type="EMBL" id="JQHM01000001">
    <property type="protein sequence ID" value="KFX07559.1"/>
    <property type="molecule type" value="Genomic_DNA"/>
</dbReference>
<dbReference type="Proteomes" id="UP000032869">
    <property type="component" value="Unassembled WGS sequence"/>
</dbReference>
<dbReference type="Proteomes" id="UP000032874">
    <property type="component" value="Unassembled WGS sequence"/>
</dbReference>
<dbReference type="OrthoDB" id="7026419at2"/>
<dbReference type="SUPFAM" id="SSF69635">
    <property type="entry name" value="Type III secretory system chaperone-like"/>
    <property type="match status" value="1"/>
</dbReference>
<dbReference type="EMBL" id="JQHL01000001">
    <property type="protein sequence ID" value="KFX22137.1"/>
    <property type="molecule type" value="Genomic_DNA"/>
</dbReference>
<dbReference type="InterPro" id="IPR010261">
    <property type="entry name" value="Tir_chaperone"/>
</dbReference>
<dbReference type="STRING" id="55207.KP22_05570"/>
<evidence type="ECO:0000313" key="1">
    <source>
        <dbReference type="EMBL" id="KFX07559.1"/>
    </source>
</evidence>
<reference evidence="3 4" key="1">
    <citation type="submission" date="2014-08" db="EMBL/GenBank/DDBJ databases">
        <title>Genome sequences of NCPPB Pectobacterium isolates.</title>
        <authorList>
            <person name="Glover R.H."/>
            <person name="Sapp M."/>
            <person name="Elphinstone J."/>
        </authorList>
    </citation>
    <scope>NUCLEOTIDE SEQUENCE [LARGE SCALE GENOMIC DNA]</scope>
    <source>
        <strain evidence="2 3">NCPPB 2793</strain>
        <strain evidence="1 4">NCPPB 2795</strain>
    </source>
</reference>
<proteinExistence type="predicted"/>
<protein>
    <submittedName>
        <fullName evidence="1">DspFAvrF family protein</fullName>
    </submittedName>
</protein>
<dbReference type="Pfam" id="PF05932">
    <property type="entry name" value="CesT"/>
    <property type="match status" value="1"/>
</dbReference>
<comment type="caution">
    <text evidence="1">The sequence shown here is derived from an EMBL/GenBank/DDBJ whole genome shotgun (WGS) entry which is preliminary data.</text>
</comment>
<evidence type="ECO:0000313" key="3">
    <source>
        <dbReference type="Proteomes" id="UP000032869"/>
    </source>
</evidence>
<dbReference type="AlphaFoldDB" id="A0A093T2S2"/>
<evidence type="ECO:0000313" key="2">
    <source>
        <dbReference type="EMBL" id="KFX22137.1"/>
    </source>
</evidence>
<dbReference type="RefSeq" id="WP_039299640.1">
    <property type="nucleotide sequence ID" value="NZ_JQHL01000001.1"/>
</dbReference>
<dbReference type="eggNOG" id="ENOG5032XHT">
    <property type="taxonomic scope" value="Bacteria"/>
</dbReference>
<gene>
    <name evidence="2" type="ORF">JV35_02960</name>
    <name evidence="1" type="ORF">KP22_05570</name>
</gene>
<keyword evidence="3" id="KW-1185">Reference proteome</keyword>
<organism evidence="1 4">
    <name type="scientific">Pectobacterium betavasculorum</name>
    <dbReference type="NCBI Taxonomy" id="55207"/>
    <lineage>
        <taxon>Bacteria</taxon>
        <taxon>Pseudomonadati</taxon>
        <taxon>Pseudomonadota</taxon>
        <taxon>Gammaproteobacteria</taxon>
        <taxon>Enterobacterales</taxon>
        <taxon>Pectobacteriaceae</taxon>
        <taxon>Pectobacterium</taxon>
    </lineage>
</organism>
<evidence type="ECO:0000313" key="4">
    <source>
        <dbReference type="Proteomes" id="UP000032874"/>
    </source>
</evidence>
<name>A0A093T2S2_9GAMM</name>
<sequence length="140" mass="15571">MTPTQQHITRLLRHYGALSRTQLGLQDGICALREPDGQEAVVLEVPASSSVLLLHSDMMRFQGEVSTTVYQLMLMLNFEMAAMKGCWLALDENSTLRLCTQHTAESLDEPGFTALLPAFIGQAKETRLLIRGLLPRLMEA</sequence>
<dbReference type="CDD" id="cd17024">
    <property type="entry name" value="T3SC_IA_DspF-like"/>
    <property type="match status" value="1"/>
</dbReference>
<dbReference type="Gene3D" id="3.30.1460.10">
    <property type="match status" value="1"/>
</dbReference>
<accession>A0A093T2S2</accession>